<reference evidence="2" key="1">
    <citation type="submission" date="2016-11" db="UniProtKB">
        <authorList>
            <consortium name="WormBaseParasite"/>
        </authorList>
    </citation>
    <scope>IDENTIFICATION</scope>
</reference>
<evidence type="ECO:0000313" key="2">
    <source>
        <dbReference type="WBParaSite" id="L893_g9140.t1"/>
    </source>
</evidence>
<protein>
    <submittedName>
        <fullName evidence="2">Recep_L_domain domain-containing protein</fullName>
    </submittedName>
</protein>
<dbReference type="AlphaFoldDB" id="A0A1I8ATX7"/>
<sequence length="90" mass="10212">MPVNITHVLSIVAGILLYEEVMKDLQITLVGDNTSRALWRRLGNCNPVQAMKKLSSRTWSRVKWKEIRWRAARTGSCVLEIAQVVSSESD</sequence>
<evidence type="ECO:0000313" key="1">
    <source>
        <dbReference type="Proteomes" id="UP000095287"/>
    </source>
</evidence>
<keyword evidence="1" id="KW-1185">Reference proteome</keyword>
<proteinExistence type="predicted"/>
<dbReference type="WBParaSite" id="L893_g9140.t1">
    <property type="protein sequence ID" value="L893_g9140.t1"/>
    <property type="gene ID" value="L893_g9140"/>
</dbReference>
<organism evidence="1 2">
    <name type="scientific">Steinernema glaseri</name>
    <dbReference type="NCBI Taxonomy" id="37863"/>
    <lineage>
        <taxon>Eukaryota</taxon>
        <taxon>Metazoa</taxon>
        <taxon>Ecdysozoa</taxon>
        <taxon>Nematoda</taxon>
        <taxon>Chromadorea</taxon>
        <taxon>Rhabditida</taxon>
        <taxon>Tylenchina</taxon>
        <taxon>Panagrolaimomorpha</taxon>
        <taxon>Strongyloidoidea</taxon>
        <taxon>Steinernematidae</taxon>
        <taxon>Steinernema</taxon>
    </lineage>
</organism>
<accession>A0A1I8ATX7</accession>
<dbReference type="Proteomes" id="UP000095287">
    <property type="component" value="Unplaced"/>
</dbReference>
<name>A0A1I8ATX7_9BILA</name>